<comment type="similarity">
    <text evidence="3">Belongs to the major facilitator superfamily. Sugar transporter (TC 2.A.1.1) family.</text>
</comment>
<dbReference type="SUPFAM" id="SSF52047">
    <property type="entry name" value="RNI-like"/>
    <property type="match status" value="1"/>
</dbReference>
<sequence>MPNVIRGRGRNGARGAPDRVPDRSVSIVRGSAVRGRFEQSPIARGRGRSSPPDQQQRSSASAIFGKGGAAVVVELEGSPAVWRVGPAPGNRFSSAILQSVTAWLDSVHGPAGEAPPAQSSSAPSALQPLPAQSRQLSEGLPGTSSTAVETAPTLFADAASPFPPTNHPEQGPDPTAAVAGSEVDQAPPALEHQARAILLDLNTTINIPGPRVASDQVPAAAIPESEQSASTTLPGINLRLDPSRGFQFRFDVSGDGNTETPRAALPGAGQKQRPGSLQPRSQTRLQLSLRLEHLRLTDHDMGEVADWAQAQAGRADIVKLWLFDNSISDEGAFHVGRMLHEGMQEVHLSHNRITDKGAAALLRRIPAPPLQQASPSHTTKQSAQQQDPAGSPAALLVSDRRKMGQGNAGLMTGLQGVPQGASAGAAGSAKGPRAAARKALWLRLEWNQISLTHFMKVAEEERDQRGLLLDIPGDEPNRNAATASLHQRNLRFSKKAAHARLPWLRLQRLAPSEAPILLEARTAYQTPAAPLAAPQHHPPPPPPPRSSGSTSSSRPAPAAVPALAPPAGGSQGPLLLFPDTSALLVLIGAVPADPSRLGLQSLQEQAERGQFGRALPAAEQVFLILADSVVKQLDGLKDNPNLSRAIRRFLGKGLDAYGPAGSDFMTVLGAHEGEGMVLEMEAEVAGSRSPHLASRGQRVDAQIVEVALFFQRELSSAARLSQSTKLQPAFPTAAGPGAASIPGHPDNAGMGPFSGLPDGLPEGLPSGLPNGTSRAEIGVSQNEGEAVLPVMLLSNDNGQIQLARSHGLPAVKIADLRSLDTLPPSQPFSASTLRSTLLPAATKGLGAVAGRSLQLHFDAAIACMRLLHTHTASAAAALDSISHICLDPSLRANPGGQINQVAGVLLQHAGNQQQLAEALQGSTGARSAPFRTIACHGLEKKSFARSQGCQSRAVMSKITGNRRTTPNGPVKVQATNAGGPSSKNIKEHSLAPVLWCVAIATLGAFSFGYHASIVNGPLGAIAADLGFAGDAGKSGLVVSSLLAGAAIGSLSGSTLADRLGRKNAFLANAAPLLLGALLSATASSLVPMVAGRAIAGFGIGLASALVPLYISEVAPADKRGTLGSVNQLVICFGILGALVVNVILPATDWRTMFYLAAIPPTLVIVGLAKLKESPRWLATKGRSKEAAQNAEALWGPSGPAQLTGDAVSAGTDKAVDKVAQPGLGDLLKNRGALIGTAMFLFQQLAGINAIIYFSSDVFAKAGVKSGATASAVVGAMNVLGTVVAASAMDKAGRKQLLRLSFGGMGLSMLAMVAGLSLSSLAHLRGSIALFGTLAYVLTFSLGAGPVPGLLVPEITPSRLRGQAVSLALAVHWVANFGIGQLFLPAVERFGLPMVYLFFAAICFSTVAFTQSAVPETKGKSLEEVEALLA</sequence>
<dbReference type="Pfam" id="PF13516">
    <property type="entry name" value="LRR_6"/>
    <property type="match status" value="1"/>
</dbReference>
<feature type="compositionally biased region" description="Low complexity" evidence="10">
    <location>
        <begin position="114"/>
        <end position="133"/>
    </location>
</feature>
<keyword evidence="7 11" id="KW-0812">Transmembrane</keyword>
<feature type="region of interest" description="Disordered" evidence="10">
    <location>
        <begin position="107"/>
        <end position="181"/>
    </location>
</feature>
<keyword evidence="6" id="KW-0762">Sugar transport</keyword>
<evidence type="ECO:0000313" key="13">
    <source>
        <dbReference type="EMBL" id="KAK9867192.1"/>
    </source>
</evidence>
<feature type="compositionally biased region" description="Low complexity" evidence="10">
    <location>
        <begin position="415"/>
        <end position="430"/>
    </location>
</feature>
<proteinExistence type="inferred from homology"/>
<evidence type="ECO:0000259" key="12">
    <source>
        <dbReference type="PROSITE" id="PS50850"/>
    </source>
</evidence>
<evidence type="ECO:0000256" key="2">
    <source>
        <dbReference type="ARBA" id="ARBA00004651"/>
    </source>
</evidence>
<dbReference type="InterPro" id="IPR032675">
    <property type="entry name" value="LRR_dom_sf"/>
</dbReference>
<dbReference type="CDD" id="cd17315">
    <property type="entry name" value="MFS_GLUT_like"/>
    <property type="match status" value="1"/>
</dbReference>
<keyword evidence="9 11" id="KW-0472">Membrane</keyword>
<reference evidence="13 14" key="1">
    <citation type="journal article" date="2024" name="Nat. Commun.">
        <title>Phylogenomics reveals the evolutionary origins of lichenization in chlorophyte algae.</title>
        <authorList>
            <person name="Puginier C."/>
            <person name="Libourel C."/>
            <person name="Otte J."/>
            <person name="Skaloud P."/>
            <person name="Haon M."/>
            <person name="Grisel S."/>
            <person name="Petersen M."/>
            <person name="Berrin J.G."/>
            <person name="Delaux P.M."/>
            <person name="Dal Grande F."/>
            <person name="Keller J."/>
        </authorList>
    </citation>
    <scope>NUCLEOTIDE SEQUENCE [LARGE SCALE GENOMIC DNA]</scope>
    <source>
        <strain evidence="13 14">SAG 2523</strain>
    </source>
</reference>
<feature type="region of interest" description="Disordered" evidence="10">
    <location>
        <begin position="252"/>
        <end position="281"/>
    </location>
</feature>
<dbReference type="InterPro" id="IPR005828">
    <property type="entry name" value="MFS_sugar_transport-like"/>
</dbReference>
<feature type="transmembrane region" description="Helical" evidence="11">
    <location>
        <begin position="1266"/>
        <end position="1287"/>
    </location>
</feature>
<keyword evidence="8 11" id="KW-1133">Transmembrane helix</keyword>
<comment type="caution">
    <text evidence="13">The sequence shown here is derived from an EMBL/GenBank/DDBJ whole genome shotgun (WGS) entry which is preliminary data.</text>
</comment>
<keyword evidence="5" id="KW-1003">Cell membrane</keyword>
<feature type="transmembrane region" description="Helical" evidence="11">
    <location>
        <begin position="1232"/>
        <end position="1254"/>
    </location>
</feature>
<dbReference type="InterPro" id="IPR020846">
    <property type="entry name" value="MFS_dom"/>
</dbReference>
<keyword evidence="4" id="KW-0813">Transport</keyword>
<evidence type="ECO:0000256" key="3">
    <source>
        <dbReference type="ARBA" id="ARBA00010992"/>
    </source>
</evidence>
<dbReference type="PROSITE" id="PS50850">
    <property type="entry name" value="MFS"/>
    <property type="match status" value="1"/>
</dbReference>
<dbReference type="PRINTS" id="PR00171">
    <property type="entry name" value="SUGRTRNSPORT"/>
</dbReference>
<dbReference type="InterPro" id="IPR036259">
    <property type="entry name" value="MFS_trans_sf"/>
</dbReference>
<feature type="transmembrane region" description="Helical" evidence="11">
    <location>
        <begin position="1152"/>
        <end position="1170"/>
    </location>
</feature>
<organism evidence="13 14">
    <name type="scientific">Apatococcus fuscideae</name>
    <dbReference type="NCBI Taxonomy" id="2026836"/>
    <lineage>
        <taxon>Eukaryota</taxon>
        <taxon>Viridiplantae</taxon>
        <taxon>Chlorophyta</taxon>
        <taxon>core chlorophytes</taxon>
        <taxon>Trebouxiophyceae</taxon>
        <taxon>Chlorellales</taxon>
        <taxon>Chlorellaceae</taxon>
        <taxon>Apatococcus</taxon>
    </lineage>
</organism>
<feature type="transmembrane region" description="Helical" evidence="11">
    <location>
        <begin position="1299"/>
        <end position="1321"/>
    </location>
</feature>
<feature type="compositionally biased region" description="Pro residues" evidence="10">
    <location>
        <begin position="536"/>
        <end position="545"/>
    </location>
</feature>
<dbReference type="InterPro" id="IPR005829">
    <property type="entry name" value="Sugar_transporter_CS"/>
</dbReference>
<dbReference type="PANTHER" id="PTHR48022:SF2">
    <property type="entry name" value="PLASTIDIC GLUCOSE TRANSPORTER 4"/>
    <property type="match status" value="1"/>
</dbReference>
<evidence type="ECO:0000313" key="14">
    <source>
        <dbReference type="Proteomes" id="UP001485043"/>
    </source>
</evidence>
<feature type="transmembrane region" description="Helical" evidence="11">
    <location>
        <begin position="1363"/>
        <end position="1383"/>
    </location>
</feature>
<dbReference type="EMBL" id="JALJOV010000103">
    <property type="protein sequence ID" value="KAK9867192.1"/>
    <property type="molecule type" value="Genomic_DNA"/>
</dbReference>
<feature type="transmembrane region" description="Helical" evidence="11">
    <location>
        <begin position="1122"/>
        <end position="1146"/>
    </location>
</feature>
<evidence type="ECO:0000256" key="9">
    <source>
        <dbReference type="ARBA" id="ARBA00023136"/>
    </source>
</evidence>
<feature type="region of interest" description="Disordered" evidence="10">
    <location>
        <begin position="407"/>
        <end position="430"/>
    </location>
</feature>
<feature type="transmembrane region" description="Helical" evidence="11">
    <location>
        <begin position="1327"/>
        <end position="1351"/>
    </location>
</feature>
<feature type="compositionally biased region" description="Low complexity" evidence="10">
    <location>
        <begin position="546"/>
        <end position="565"/>
    </location>
</feature>
<name>A0AAW1TBJ7_9CHLO</name>
<evidence type="ECO:0000256" key="5">
    <source>
        <dbReference type="ARBA" id="ARBA00022475"/>
    </source>
</evidence>
<dbReference type="NCBIfam" id="TIGR00879">
    <property type="entry name" value="SP"/>
    <property type="match status" value="1"/>
</dbReference>
<feature type="compositionally biased region" description="Low complexity" evidence="10">
    <location>
        <begin position="728"/>
        <end position="739"/>
    </location>
</feature>
<feature type="region of interest" description="Disordered" evidence="10">
    <location>
        <begin position="960"/>
        <end position="981"/>
    </location>
</feature>
<evidence type="ECO:0000256" key="7">
    <source>
        <dbReference type="ARBA" id="ARBA00022692"/>
    </source>
</evidence>
<dbReference type="PANTHER" id="PTHR48022">
    <property type="entry name" value="PLASTIDIC GLUCOSE TRANSPORTER 4"/>
    <property type="match status" value="1"/>
</dbReference>
<evidence type="ECO:0000256" key="1">
    <source>
        <dbReference type="ARBA" id="ARBA00004430"/>
    </source>
</evidence>
<feature type="region of interest" description="Disordered" evidence="10">
    <location>
        <begin position="369"/>
        <end position="392"/>
    </location>
</feature>
<evidence type="ECO:0000256" key="11">
    <source>
        <dbReference type="SAM" id="Phobius"/>
    </source>
</evidence>
<feature type="compositionally biased region" description="Low complexity" evidence="10">
    <location>
        <begin position="48"/>
        <end position="61"/>
    </location>
</feature>
<dbReference type="PROSITE" id="PS00217">
    <property type="entry name" value="SUGAR_TRANSPORT_2"/>
    <property type="match status" value="1"/>
</dbReference>
<feature type="compositionally biased region" description="Polar residues" evidence="10">
    <location>
        <begin position="371"/>
        <end position="388"/>
    </location>
</feature>
<dbReference type="InterPro" id="IPR003663">
    <property type="entry name" value="Sugar/inositol_transpt"/>
</dbReference>
<keyword evidence="14" id="KW-1185">Reference proteome</keyword>
<accession>A0AAW1TBJ7</accession>
<dbReference type="FunFam" id="1.20.1250.20:FF:000218">
    <property type="entry name" value="facilitated trehalose transporter Tret1"/>
    <property type="match status" value="1"/>
</dbReference>
<evidence type="ECO:0000256" key="6">
    <source>
        <dbReference type="ARBA" id="ARBA00022597"/>
    </source>
</evidence>
<dbReference type="GO" id="GO:0005930">
    <property type="term" value="C:axoneme"/>
    <property type="evidence" value="ECO:0007669"/>
    <property type="project" value="UniProtKB-SubCell"/>
</dbReference>
<dbReference type="PROSITE" id="PS00216">
    <property type="entry name" value="SUGAR_TRANSPORT_1"/>
    <property type="match status" value="1"/>
</dbReference>
<dbReference type="GO" id="GO:0005886">
    <property type="term" value="C:plasma membrane"/>
    <property type="evidence" value="ECO:0007669"/>
    <property type="project" value="UniProtKB-SubCell"/>
</dbReference>
<dbReference type="Proteomes" id="UP001485043">
    <property type="component" value="Unassembled WGS sequence"/>
</dbReference>
<dbReference type="InterPro" id="IPR050360">
    <property type="entry name" value="MFS_Sugar_Transporters"/>
</dbReference>
<comment type="subcellular location">
    <subcellularLocation>
        <location evidence="2">Cell membrane</location>
        <topology evidence="2">Multi-pass membrane protein</topology>
    </subcellularLocation>
    <subcellularLocation>
        <location evidence="1">Cytoplasm</location>
        <location evidence="1">Cytoskeleton</location>
        <location evidence="1">Cilium axoneme</location>
    </subcellularLocation>
</comment>
<dbReference type="Gene3D" id="3.80.10.10">
    <property type="entry name" value="Ribonuclease Inhibitor"/>
    <property type="match status" value="1"/>
</dbReference>
<dbReference type="SUPFAM" id="SSF103473">
    <property type="entry name" value="MFS general substrate transporter"/>
    <property type="match status" value="1"/>
</dbReference>
<feature type="region of interest" description="Disordered" evidence="10">
    <location>
        <begin position="530"/>
        <end position="565"/>
    </location>
</feature>
<dbReference type="GO" id="GO:0005351">
    <property type="term" value="F:carbohydrate:proton symporter activity"/>
    <property type="evidence" value="ECO:0007669"/>
    <property type="project" value="TreeGrafter"/>
</dbReference>
<dbReference type="Gene3D" id="1.20.1250.20">
    <property type="entry name" value="MFS general substrate transporter like domains"/>
    <property type="match status" value="1"/>
</dbReference>
<feature type="transmembrane region" description="Helical" evidence="11">
    <location>
        <begin position="1389"/>
        <end position="1409"/>
    </location>
</feature>
<feature type="region of interest" description="Disordered" evidence="10">
    <location>
        <begin position="1"/>
        <end position="61"/>
    </location>
</feature>
<dbReference type="Pfam" id="PF00083">
    <property type="entry name" value="Sugar_tr"/>
    <property type="match status" value="1"/>
</dbReference>
<gene>
    <name evidence="13" type="ORF">WJX84_008693</name>
</gene>
<evidence type="ECO:0000256" key="4">
    <source>
        <dbReference type="ARBA" id="ARBA00022448"/>
    </source>
</evidence>
<feature type="region of interest" description="Disordered" evidence="10">
    <location>
        <begin position="728"/>
        <end position="766"/>
    </location>
</feature>
<dbReference type="InterPro" id="IPR001611">
    <property type="entry name" value="Leu-rich_rpt"/>
</dbReference>
<protein>
    <recommendedName>
        <fullName evidence="12">Major facilitator superfamily (MFS) profile domain-containing protein</fullName>
    </recommendedName>
</protein>
<evidence type="ECO:0000256" key="10">
    <source>
        <dbReference type="SAM" id="MobiDB-lite"/>
    </source>
</evidence>
<feature type="domain" description="Major facilitator superfamily (MFS) profile" evidence="12">
    <location>
        <begin position="996"/>
        <end position="1417"/>
    </location>
</feature>
<evidence type="ECO:0000256" key="8">
    <source>
        <dbReference type="ARBA" id="ARBA00022989"/>
    </source>
</evidence>
<feature type="transmembrane region" description="Helical" evidence="11">
    <location>
        <begin position="1064"/>
        <end position="1083"/>
    </location>
</feature>
<feature type="transmembrane region" description="Helical" evidence="11">
    <location>
        <begin position="1089"/>
        <end position="1110"/>
    </location>
</feature>